<reference evidence="7 8" key="1">
    <citation type="submission" date="2020-05" db="EMBL/GenBank/DDBJ databases">
        <title>Paenibacillus glebae, sp. nov., Paenibacillus humi sp. nov., Paenibacillus pedi sp. nov., Paenibacillus terrestris sp. nov. and Paenibacillus terricola sp. nov., isolated from a forest top soil sample.</title>
        <authorList>
            <person name="Qi S."/>
            <person name="Carlier A."/>
            <person name="Cnockaert M."/>
            <person name="Vandamme P."/>
        </authorList>
    </citation>
    <scope>NUCLEOTIDE SEQUENCE [LARGE SCALE GENOMIC DNA]</scope>
    <source>
        <strain evidence="7 8">LMG 29502</strain>
    </source>
</reference>
<keyword evidence="3" id="KW-0813">Transport</keyword>
<feature type="domain" description="Fe/B12 periplasmic-binding" evidence="6">
    <location>
        <begin position="43"/>
        <end position="301"/>
    </location>
</feature>
<feature type="chain" id="PRO_5047111781" evidence="5">
    <location>
        <begin position="24"/>
        <end position="301"/>
    </location>
</feature>
<dbReference type="Gene3D" id="3.40.50.1980">
    <property type="entry name" value="Nitrogenase molybdenum iron protein domain"/>
    <property type="match status" value="2"/>
</dbReference>
<comment type="caution">
    <text evidence="7">The sequence shown here is derived from an EMBL/GenBank/DDBJ whole genome shotgun (WGS) entry which is preliminary data.</text>
</comment>
<evidence type="ECO:0000313" key="8">
    <source>
        <dbReference type="Proteomes" id="UP000711047"/>
    </source>
</evidence>
<dbReference type="InterPro" id="IPR051313">
    <property type="entry name" value="Bact_iron-sidero_bind"/>
</dbReference>
<evidence type="ECO:0000256" key="5">
    <source>
        <dbReference type="SAM" id="SignalP"/>
    </source>
</evidence>
<evidence type="ECO:0000256" key="4">
    <source>
        <dbReference type="ARBA" id="ARBA00022729"/>
    </source>
</evidence>
<protein>
    <submittedName>
        <fullName evidence="7">ABC transporter substrate-binding protein</fullName>
    </submittedName>
</protein>
<comment type="similarity">
    <text evidence="2">Belongs to the bacterial solute-binding protein 8 family.</text>
</comment>
<dbReference type="PANTHER" id="PTHR30532">
    <property type="entry name" value="IRON III DICITRATE-BINDING PERIPLASMIC PROTEIN"/>
    <property type="match status" value="1"/>
</dbReference>
<dbReference type="PROSITE" id="PS50983">
    <property type="entry name" value="FE_B12_PBP"/>
    <property type="match status" value="1"/>
</dbReference>
<comment type="subcellular location">
    <subcellularLocation>
        <location evidence="1">Cell envelope</location>
    </subcellularLocation>
</comment>
<accession>A0ABX2DR10</accession>
<name>A0ABX2DR10_9BACL</name>
<evidence type="ECO:0000259" key="6">
    <source>
        <dbReference type="PROSITE" id="PS50983"/>
    </source>
</evidence>
<dbReference type="InterPro" id="IPR002491">
    <property type="entry name" value="ABC_transptr_periplasmic_BD"/>
</dbReference>
<sequence length="301" mass="33145">MRRGTKWGTAAVSLLLLLTTACGSNNVKDEAKAQAAEPGKAIRVIATSVTYPDFLYSLGVTPVAAENYHTEFPSYFKGTFKDVIPLGGNLNLEGILSAAPDLIIGPKWRDEKSYDQLSKIAQTKLMPERDNWRDELRDIAGVLDKQDKAEEVIRDFDEHMKASKAKLQAVAGDETFIYMRIMASEAFVMGERSSRGKIIHGELGLKPVAAYPAEEESIIISLEVLPEYNPDHIILQVDGGDDGASAQKLFDSMESTSVWKSLKAVKANHVYKVGDKEWMNFGFSPVATVEAVDEIVDSITQ</sequence>
<gene>
    <name evidence="7" type="ORF">HQN87_14800</name>
</gene>
<organism evidence="7 8">
    <name type="scientific">Paenibacillus tritici</name>
    <dbReference type="NCBI Taxonomy" id="1873425"/>
    <lineage>
        <taxon>Bacteria</taxon>
        <taxon>Bacillati</taxon>
        <taxon>Bacillota</taxon>
        <taxon>Bacilli</taxon>
        <taxon>Bacillales</taxon>
        <taxon>Paenibacillaceae</taxon>
        <taxon>Paenibacillus</taxon>
    </lineage>
</organism>
<dbReference type="SUPFAM" id="SSF53807">
    <property type="entry name" value="Helical backbone' metal receptor"/>
    <property type="match status" value="1"/>
</dbReference>
<dbReference type="RefSeq" id="WP_173134525.1">
    <property type="nucleotide sequence ID" value="NZ_JABMKX010000007.1"/>
</dbReference>
<dbReference type="EMBL" id="JABMKX010000007">
    <property type="protein sequence ID" value="NQX46607.1"/>
    <property type="molecule type" value="Genomic_DNA"/>
</dbReference>
<feature type="signal peptide" evidence="5">
    <location>
        <begin position="1"/>
        <end position="23"/>
    </location>
</feature>
<evidence type="ECO:0000256" key="2">
    <source>
        <dbReference type="ARBA" id="ARBA00008814"/>
    </source>
</evidence>
<dbReference type="PANTHER" id="PTHR30532:SF29">
    <property type="entry name" value="FE(3+) DICITRATE-BINDING PERIPLASMIC PROTEIN"/>
    <property type="match status" value="1"/>
</dbReference>
<evidence type="ECO:0000256" key="3">
    <source>
        <dbReference type="ARBA" id="ARBA00022448"/>
    </source>
</evidence>
<dbReference type="PROSITE" id="PS51257">
    <property type="entry name" value="PROKAR_LIPOPROTEIN"/>
    <property type="match status" value="1"/>
</dbReference>
<keyword evidence="4 5" id="KW-0732">Signal</keyword>
<dbReference type="Pfam" id="PF01497">
    <property type="entry name" value="Peripla_BP_2"/>
    <property type="match status" value="1"/>
</dbReference>
<evidence type="ECO:0000256" key="1">
    <source>
        <dbReference type="ARBA" id="ARBA00004196"/>
    </source>
</evidence>
<dbReference type="Proteomes" id="UP000711047">
    <property type="component" value="Unassembled WGS sequence"/>
</dbReference>
<keyword evidence="8" id="KW-1185">Reference proteome</keyword>
<proteinExistence type="inferred from homology"/>
<evidence type="ECO:0000313" key="7">
    <source>
        <dbReference type="EMBL" id="NQX46607.1"/>
    </source>
</evidence>